<organism evidence="1 2">
    <name type="scientific">Lagenidium giganteum</name>
    <dbReference type="NCBI Taxonomy" id="4803"/>
    <lineage>
        <taxon>Eukaryota</taxon>
        <taxon>Sar</taxon>
        <taxon>Stramenopiles</taxon>
        <taxon>Oomycota</taxon>
        <taxon>Peronosporomycetes</taxon>
        <taxon>Pythiales</taxon>
        <taxon>Pythiaceae</taxon>
    </lineage>
</organism>
<reference evidence="1" key="1">
    <citation type="submission" date="2022-11" db="EMBL/GenBank/DDBJ databases">
        <authorList>
            <person name="Morgan W.R."/>
            <person name="Tartar A."/>
        </authorList>
    </citation>
    <scope>NUCLEOTIDE SEQUENCE</scope>
    <source>
        <strain evidence="1">ARSEF 373</strain>
    </source>
</reference>
<keyword evidence="2" id="KW-1185">Reference proteome</keyword>
<name>A0AAV2Z7H8_9STRA</name>
<accession>A0AAV2Z7H8</accession>
<dbReference type="Proteomes" id="UP001146120">
    <property type="component" value="Unassembled WGS sequence"/>
</dbReference>
<sequence>VLVVGSPGIGNTDGYKCSRTPHARRTYDGLFDGNEAGEALWLSDFDRAFLVASPRTKNYNEFVKEDCFQVYMNTKAECQRLADAIHVEDQDEWVRRFNLVGGKPRFVFSSSSQSFDDL</sequence>
<feature type="non-terminal residue" evidence="1">
    <location>
        <position position="1"/>
    </location>
</feature>
<evidence type="ECO:0000313" key="2">
    <source>
        <dbReference type="Proteomes" id="UP001146120"/>
    </source>
</evidence>
<proteinExistence type="predicted"/>
<dbReference type="AlphaFoldDB" id="A0AAV2Z7H8"/>
<evidence type="ECO:0000313" key="1">
    <source>
        <dbReference type="EMBL" id="DBA01830.1"/>
    </source>
</evidence>
<comment type="caution">
    <text evidence="1">The sequence shown here is derived from an EMBL/GenBank/DDBJ whole genome shotgun (WGS) entry which is preliminary data.</text>
</comment>
<protein>
    <submittedName>
        <fullName evidence="1">Uncharacterized protein</fullName>
    </submittedName>
</protein>
<dbReference type="EMBL" id="DAKRPA010000041">
    <property type="protein sequence ID" value="DBA01830.1"/>
    <property type="molecule type" value="Genomic_DNA"/>
</dbReference>
<reference evidence="1" key="2">
    <citation type="journal article" date="2023" name="Microbiol Resour">
        <title>Decontamination and Annotation of the Draft Genome Sequence of the Oomycete Lagenidium giganteum ARSEF 373.</title>
        <authorList>
            <person name="Morgan W.R."/>
            <person name="Tartar A."/>
        </authorList>
    </citation>
    <scope>NUCLEOTIDE SEQUENCE</scope>
    <source>
        <strain evidence="1">ARSEF 373</strain>
    </source>
</reference>
<gene>
    <name evidence="1" type="ORF">N0F65_002946</name>
</gene>